<dbReference type="RefSeq" id="WP_380425121.1">
    <property type="nucleotide sequence ID" value="NZ_JBHRZV010000014.1"/>
</dbReference>
<comment type="function">
    <text evidence="1">Regulates arginine biosynthesis genes.</text>
</comment>
<dbReference type="InterPro" id="IPR036388">
    <property type="entry name" value="WH-like_DNA-bd_sf"/>
</dbReference>
<dbReference type="Pfam" id="PF01316">
    <property type="entry name" value="Arg_repressor"/>
    <property type="match status" value="1"/>
</dbReference>
<protein>
    <recommendedName>
        <fullName evidence="1">Arginine repressor</fullName>
    </recommendedName>
</protein>
<keyword evidence="1" id="KW-0678">Repressor</keyword>
<reference evidence="4" key="1">
    <citation type="journal article" date="2019" name="Int. J. Syst. Evol. Microbiol.">
        <title>The Global Catalogue of Microorganisms (GCM) 10K type strain sequencing project: providing services to taxonomists for standard genome sequencing and annotation.</title>
        <authorList>
            <consortium name="The Broad Institute Genomics Platform"/>
            <consortium name="The Broad Institute Genome Sequencing Center for Infectious Disease"/>
            <person name="Wu L."/>
            <person name="Ma J."/>
        </authorList>
    </citation>
    <scope>NUCLEOTIDE SEQUENCE [LARGE SCALE GENOMIC DNA]</scope>
    <source>
        <strain evidence="4">CCUG 67170</strain>
    </source>
</reference>
<dbReference type="PANTHER" id="PTHR34471:SF1">
    <property type="entry name" value="ARGININE REPRESSOR"/>
    <property type="match status" value="1"/>
</dbReference>
<feature type="domain" description="Arginine repressor DNA-binding" evidence="2">
    <location>
        <begin position="1"/>
        <end position="67"/>
    </location>
</feature>
<dbReference type="PRINTS" id="PR01467">
    <property type="entry name" value="ARGREPRESSOR"/>
</dbReference>
<dbReference type="HAMAP" id="MF_00173">
    <property type="entry name" value="Arg_repressor"/>
    <property type="match status" value="1"/>
</dbReference>
<evidence type="ECO:0000313" key="3">
    <source>
        <dbReference type="EMBL" id="MFC3927495.1"/>
    </source>
</evidence>
<accession>A0ABV8CU10</accession>
<gene>
    <name evidence="1" type="primary">argR</name>
    <name evidence="3" type="ORF">ACFORF_02455</name>
</gene>
<dbReference type="Proteomes" id="UP001595807">
    <property type="component" value="Unassembled WGS sequence"/>
</dbReference>
<proteinExistence type="inferred from homology"/>
<name>A0ABV8CU10_9STRE</name>
<organism evidence="3 4">
    <name type="scientific">Streptococcus caprae</name>
    <dbReference type="NCBI Taxonomy" id="1640501"/>
    <lineage>
        <taxon>Bacteria</taxon>
        <taxon>Bacillati</taxon>
        <taxon>Bacillota</taxon>
        <taxon>Bacilli</taxon>
        <taxon>Lactobacillales</taxon>
        <taxon>Streptococcaceae</taxon>
        <taxon>Streptococcus</taxon>
    </lineage>
</organism>
<dbReference type="InterPro" id="IPR001669">
    <property type="entry name" value="Arg_repress"/>
</dbReference>
<evidence type="ECO:0000259" key="2">
    <source>
        <dbReference type="Pfam" id="PF01316"/>
    </source>
</evidence>
<keyword evidence="1" id="KW-0055">Arginine biosynthesis</keyword>
<keyword evidence="4" id="KW-1185">Reference proteome</keyword>
<dbReference type="InterPro" id="IPR036390">
    <property type="entry name" value="WH_DNA-bd_sf"/>
</dbReference>
<dbReference type="InterPro" id="IPR020900">
    <property type="entry name" value="Arg_repress_DNA-bd"/>
</dbReference>
<dbReference type="SUPFAM" id="SSF46785">
    <property type="entry name" value="Winged helix' DNA-binding domain"/>
    <property type="match status" value="1"/>
</dbReference>
<keyword evidence="1" id="KW-0028">Amino-acid biosynthesis</keyword>
<keyword evidence="1" id="KW-0238">DNA-binding</keyword>
<evidence type="ECO:0000256" key="1">
    <source>
        <dbReference type="HAMAP-Rule" id="MF_00173"/>
    </source>
</evidence>
<comment type="caution">
    <text evidence="3">The sequence shown here is derived from an EMBL/GenBank/DDBJ whole genome shotgun (WGS) entry which is preliminary data.</text>
</comment>
<dbReference type="EMBL" id="JBHRZV010000014">
    <property type="protein sequence ID" value="MFC3927495.1"/>
    <property type="molecule type" value="Genomic_DNA"/>
</dbReference>
<dbReference type="InterPro" id="IPR036251">
    <property type="entry name" value="Arg_repress_C_sf"/>
</dbReference>
<dbReference type="PANTHER" id="PTHR34471">
    <property type="entry name" value="ARGININE REPRESSOR"/>
    <property type="match status" value="1"/>
</dbReference>
<comment type="subcellular location">
    <subcellularLocation>
        <location evidence="1">Cytoplasm</location>
    </subcellularLocation>
</comment>
<keyword evidence="1" id="KW-0805">Transcription regulation</keyword>
<keyword evidence="1" id="KW-0963">Cytoplasm</keyword>
<comment type="similarity">
    <text evidence="1">Belongs to the ArgR family.</text>
</comment>
<dbReference type="Gene3D" id="1.10.10.10">
    <property type="entry name" value="Winged helix-like DNA-binding domain superfamily/Winged helix DNA-binding domain"/>
    <property type="match status" value="1"/>
</dbReference>
<dbReference type="SUPFAM" id="SSF55252">
    <property type="entry name" value="C-terminal domain of arginine repressor"/>
    <property type="match status" value="1"/>
</dbReference>
<sequence>MRKRERLELIKKLILEHKISTQQELLDILENAGQTLTQATISRDMNEIGIIKIPGPDGSYIYGLSKDKLRQEGHRIDETPSILAVSPLVDGLEKMIHVDVVPGTSRLIKRQLLTKYKEMIFSLIADDDSLLLVAKTDFYQQVIRQKLESMVVSDEQ</sequence>
<evidence type="ECO:0000313" key="4">
    <source>
        <dbReference type="Proteomes" id="UP001595807"/>
    </source>
</evidence>
<comment type="pathway">
    <text evidence="1">Amino-acid biosynthesis; L-arginine biosynthesis [regulation].</text>
</comment>
<keyword evidence="1" id="KW-0804">Transcription</keyword>